<keyword evidence="2" id="KW-1185">Reference proteome</keyword>
<dbReference type="Pfam" id="PF12525">
    <property type="entry name" value="DUF3726"/>
    <property type="match status" value="1"/>
</dbReference>
<organism evidence="1 2">
    <name type="scientific">Paracoccus yeei</name>
    <dbReference type="NCBI Taxonomy" id="147645"/>
    <lineage>
        <taxon>Bacteria</taxon>
        <taxon>Pseudomonadati</taxon>
        <taxon>Pseudomonadota</taxon>
        <taxon>Alphaproteobacteria</taxon>
        <taxon>Rhodobacterales</taxon>
        <taxon>Paracoccaceae</taxon>
        <taxon>Paracoccus</taxon>
    </lineage>
</organism>
<name>A0A1V0GV53_9RHOB</name>
<dbReference type="Proteomes" id="UP000191257">
    <property type="component" value="Chromosome"/>
</dbReference>
<dbReference type="EMBL" id="CP020442">
    <property type="protein sequence ID" value="ARC37744.1"/>
    <property type="molecule type" value="Genomic_DNA"/>
</dbReference>
<dbReference type="InterPro" id="IPR022201">
    <property type="entry name" value="DUF3726"/>
</dbReference>
<dbReference type="AlphaFoldDB" id="A0A1V0GV53"/>
<dbReference type="KEGG" id="pye:A6J80_16430"/>
<protein>
    <submittedName>
        <fullName evidence="1">DUF3726 domain-containing protein</fullName>
    </submittedName>
</protein>
<reference evidence="1" key="1">
    <citation type="submission" date="2017-12" db="EMBL/GenBank/DDBJ databases">
        <title>FDA dAtabase for Regulatory Grade micrObial Sequences (FDA-ARGOS): Supporting development and validation of Infectious Disease Dx tests.</title>
        <authorList>
            <person name="Campos J."/>
            <person name="Goldberg B."/>
            <person name="Tallon L."/>
            <person name="Sadzewicz L."/>
            <person name="Sengamalay N."/>
            <person name="Ott S."/>
            <person name="Godinez A."/>
            <person name="Nagaraj S."/>
            <person name="Vyas G."/>
            <person name="Aluvathingal J."/>
            <person name="Nadendla S."/>
            <person name="Geyer C."/>
            <person name="Nandy P."/>
            <person name="Hobson J."/>
            <person name="Sichtig H."/>
        </authorList>
    </citation>
    <scope>NUCLEOTIDE SEQUENCE</scope>
    <source>
        <strain evidence="1">FDAARGOS_252</strain>
    </source>
</reference>
<accession>A0A1V0GV53</accession>
<dbReference type="STRING" id="147645.A6J80_16430"/>
<proteinExistence type="predicted"/>
<dbReference type="RefSeq" id="WP_080622213.1">
    <property type="nucleotide sequence ID" value="NZ_CAWMZI010000001.1"/>
</dbReference>
<evidence type="ECO:0000313" key="2">
    <source>
        <dbReference type="Proteomes" id="UP000191257"/>
    </source>
</evidence>
<gene>
    <name evidence="1" type="ORF">A6J80_16430</name>
</gene>
<evidence type="ECO:0000313" key="1">
    <source>
        <dbReference type="EMBL" id="ARC37744.1"/>
    </source>
</evidence>
<sequence length="242" mass="25387">MRTTEAHDPTASATRYPAVSPARTCLSQNEIETLCLKAARGAGMAWGMAEEAAFAAAWLSGMGIDGPSLLLRHLLKLDATGGIPVISKGQWTATTSGALCPIAVGVALDDRAKLDDGPCSAAVTIAAVQYPCLTVPFLWRMVRAMHTPLRLEWDYGAVSIVDTGDLDNNDLSPLLSIKQCRLRITPVTGEASDRPPVTSTPVKMLALSAATLGELNALAMRTTVPASDASRRGAGATTNDND</sequence>